<dbReference type="InterPro" id="IPR012910">
    <property type="entry name" value="Plug_dom"/>
</dbReference>
<dbReference type="Pfam" id="PF07715">
    <property type="entry name" value="Plug"/>
    <property type="match status" value="1"/>
</dbReference>
<evidence type="ECO:0000256" key="10">
    <source>
        <dbReference type="PROSITE-ProRule" id="PRU01360"/>
    </source>
</evidence>
<evidence type="ECO:0000256" key="11">
    <source>
        <dbReference type="RuleBase" id="RU003357"/>
    </source>
</evidence>
<evidence type="ECO:0000256" key="8">
    <source>
        <dbReference type="ARBA" id="ARBA00023136"/>
    </source>
</evidence>
<evidence type="ECO:0000259" key="13">
    <source>
        <dbReference type="Pfam" id="PF07715"/>
    </source>
</evidence>
<dbReference type="GO" id="GO:0006811">
    <property type="term" value="P:monoatomic ion transport"/>
    <property type="evidence" value="ECO:0007669"/>
    <property type="project" value="UniProtKB-KW"/>
</dbReference>
<comment type="caution">
    <text evidence="14">The sequence shown here is derived from an EMBL/GenBank/DDBJ whole genome shotgun (WGS) entry which is preliminary data.</text>
</comment>
<protein>
    <submittedName>
        <fullName evidence="14">TonB-dependent receptor</fullName>
    </submittedName>
</protein>
<dbReference type="InterPro" id="IPR039426">
    <property type="entry name" value="TonB-dep_rcpt-like"/>
</dbReference>
<evidence type="ECO:0000256" key="6">
    <source>
        <dbReference type="ARBA" id="ARBA00023065"/>
    </source>
</evidence>
<dbReference type="EMBL" id="JACJVJ010000002">
    <property type="protein sequence ID" value="MBC2777842.1"/>
    <property type="molecule type" value="Genomic_DNA"/>
</dbReference>
<keyword evidence="8 10" id="KW-0472">Membrane</keyword>
<keyword evidence="5" id="KW-0732">Signal</keyword>
<dbReference type="CDD" id="cd01347">
    <property type="entry name" value="ligand_gated_channel"/>
    <property type="match status" value="1"/>
</dbReference>
<dbReference type="AlphaFoldDB" id="A0A842HY34"/>
<gene>
    <name evidence="14" type="ORF">H6P80_09435</name>
</gene>
<dbReference type="InterPro" id="IPR000531">
    <property type="entry name" value="Beta-barrel_TonB"/>
</dbReference>
<dbReference type="Gene3D" id="2.40.170.20">
    <property type="entry name" value="TonB-dependent receptor, beta-barrel domain"/>
    <property type="match status" value="1"/>
</dbReference>
<evidence type="ECO:0000256" key="5">
    <source>
        <dbReference type="ARBA" id="ARBA00022729"/>
    </source>
</evidence>
<keyword evidence="7 11" id="KW-0798">TonB box</keyword>
<keyword evidence="6" id="KW-0406">Ion transport</keyword>
<dbReference type="GO" id="GO:0015889">
    <property type="term" value="P:cobalamin transport"/>
    <property type="evidence" value="ECO:0007669"/>
    <property type="project" value="TreeGrafter"/>
</dbReference>
<dbReference type="Pfam" id="PF00593">
    <property type="entry name" value="TonB_dep_Rec_b-barrel"/>
    <property type="match status" value="1"/>
</dbReference>
<dbReference type="Proteomes" id="UP000564378">
    <property type="component" value="Unassembled WGS sequence"/>
</dbReference>
<keyword evidence="15" id="KW-1185">Reference proteome</keyword>
<dbReference type="InterPro" id="IPR036942">
    <property type="entry name" value="Beta-barrel_TonB_sf"/>
</dbReference>
<evidence type="ECO:0000256" key="7">
    <source>
        <dbReference type="ARBA" id="ARBA00023077"/>
    </source>
</evidence>
<keyword evidence="4 10" id="KW-0812">Transmembrane</keyword>
<evidence type="ECO:0000256" key="4">
    <source>
        <dbReference type="ARBA" id="ARBA00022692"/>
    </source>
</evidence>
<dbReference type="RefSeq" id="WP_185801152.1">
    <property type="nucleotide sequence ID" value="NZ_JACJVJ010000002.1"/>
</dbReference>
<reference evidence="14 15" key="1">
    <citation type="submission" date="2020-08" db="EMBL/GenBank/DDBJ databases">
        <title>Draft genome sequence of Parasphingopyxis sp. GrpM-11.</title>
        <authorList>
            <person name="Oh J."/>
            <person name="Roh D.-H."/>
        </authorList>
    </citation>
    <scope>NUCLEOTIDE SEQUENCE [LARGE SCALE GENOMIC DNA]</scope>
    <source>
        <strain evidence="14 15">GrpM-11</strain>
    </source>
</reference>
<evidence type="ECO:0000313" key="15">
    <source>
        <dbReference type="Proteomes" id="UP000564378"/>
    </source>
</evidence>
<evidence type="ECO:0000313" key="14">
    <source>
        <dbReference type="EMBL" id="MBC2777842.1"/>
    </source>
</evidence>
<dbReference type="PANTHER" id="PTHR30069">
    <property type="entry name" value="TONB-DEPENDENT OUTER MEMBRANE RECEPTOR"/>
    <property type="match status" value="1"/>
</dbReference>
<name>A0A842HY34_9SPHN</name>
<comment type="subcellular location">
    <subcellularLocation>
        <location evidence="1 10">Cell outer membrane</location>
        <topology evidence="1 10">Multi-pass membrane protein</topology>
    </subcellularLocation>
</comment>
<keyword evidence="3 10" id="KW-1134">Transmembrane beta strand</keyword>
<organism evidence="14 15">
    <name type="scientific">Parasphingopyxis marina</name>
    <dbReference type="NCBI Taxonomy" id="2761622"/>
    <lineage>
        <taxon>Bacteria</taxon>
        <taxon>Pseudomonadati</taxon>
        <taxon>Pseudomonadota</taxon>
        <taxon>Alphaproteobacteria</taxon>
        <taxon>Sphingomonadales</taxon>
        <taxon>Sphingomonadaceae</taxon>
        <taxon>Parasphingopyxis</taxon>
    </lineage>
</organism>
<sequence>MSLLLLITAEAAALSSSNPQILVTASRAAISSEEAGVSATVIDENRIDALGESQSIDLLRLTPGISVSVSGARGTQAQLRIRGGEANHSLVFIDGIAFTDPASGNESRFETLTADGLGRIEVIRGPQSALWGPEALGGVIAMSSADPLGGTRVTGFGEYGAHESIRAGGSATVTGNGYGITATASHAQSDGIDIVGGGTGDRDGFENTSAGLLAVARPGANGEIGLAARLIAAESEFDGSDPLSFTRADTLDTSESETAALRLWGALGIDPDSPWAVRAEAQYLSSENRNLNAGNPLNRTEGSRWRLSGQVERRLSLGATDHVLIAAVEREDERFQARDQQYFGATDQDRDRGRTGFVGEWRAHWGPVISTDIAVRHDDFEAFEDATTIRGTFVARVSAQLSLHASYGEGIAQPSFFDLFGFFPGSFVGNPALQAETAHGYEVGATWQEDDFHVSLTAFESNLENEIVSVFDSATFLSSTANATGESKRRGIEAAFAIAPLPGLRIDANYTYLDAEDQQVSGDARLREVRRPRHSANIAFDYQSDRLTIGGSMAYVGKRQDTDFDLFPAQNVTLGAYVLASARIAYAVIPGIEVYGRVTNLFDEEYQDVVGYSTPGMAAYAGLRFRFGD</sequence>
<evidence type="ECO:0000256" key="9">
    <source>
        <dbReference type="ARBA" id="ARBA00023237"/>
    </source>
</evidence>
<dbReference type="Gene3D" id="2.170.130.10">
    <property type="entry name" value="TonB-dependent receptor, plug domain"/>
    <property type="match status" value="1"/>
</dbReference>
<evidence type="ECO:0000256" key="2">
    <source>
        <dbReference type="ARBA" id="ARBA00022448"/>
    </source>
</evidence>
<keyword evidence="14" id="KW-0675">Receptor</keyword>
<dbReference type="PANTHER" id="PTHR30069:SF53">
    <property type="entry name" value="COLICIN I RECEPTOR-RELATED"/>
    <property type="match status" value="1"/>
</dbReference>
<dbReference type="SUPFAM" id="SSF56935">
    <property type="entry name" value="Porins"/>
    <property type="match status" value="1"/>
</dbReference>
<keyword evidence="2 10" id="KW-0813">Transport</keyword>
<dbReference type="PROSITE" id="PS52016">
    <property type="entry name" value="TONB_DEPENDENT_REC_3"/>
    <property type="match status" value="1"/>
</dbReference>
<evidence type="ECO:0000259" key="12">
    <source>
        <dbReference type="Pfam" id="PF00593"/>
    </source>
</evidence>
<proteinExistence type="inferred from homology"/>
<accession>A0A842HY34</accession>
<evidence type="ECO:0000256" key="1">
    <source>
        <dbReference type="ARBA" id="ARBA00004571"/>
    </source>
</evidence>
<feature type="domain" description="TonB-dependent receptor-like beta-barrel" evidence="12">
    <location>
        <begin position="229"/>
        <end position="601"/>
    </location>
</feature>
<comment type="similarity">
    <text evidence="10 11">Belongs to the TonB-dependent receptor family.</text>
</comment>
<dbReference type="InterPro" id="IPR037066">
    <property type="entry name" value="Plug_dom_sf"/>
</dbReference>
<evidence type="ECO:0000256" key="3">
    <source>
        <dbReference type="ARBA" id="ARBA00022452"/>
    </source>
</evidence>
<keyword evidence="9 10" id="KW-0998">Cell outer membrane</keyword>
<dbReference type="GO" id="GO:0009279">
    <property type="term" value="C:cell outer membrane"/>
    <property type="evidence" value="ECO:0007669"/>
    <property type="project" value="UniProtKB-SubCell"/>
</dbReference>
<feature type="domain" description="TonB-dependent receptor plug" evidence="13">
    <location>
        <begin position="33"/>
        <end position="139"/>
    </location>
</feature>